<proteinExistence type="inferred from homology"/>
<dbReference type="EMBL" id="LHYI01000001">
    <property type="protein sequence ID" value="KXB08982.1"/>
    <property type="molecule type" value="Genomic_DNA"/>
</dbReference>
<dbReference type="InterPro" id="IPR036291">
    <property type="entry name" value="NAD(P)-bd_dom_sf"/>
</dbReference>
<comment type="similarity">
    <text evidence="1 4 5">Belongs to the Glu/Leu/Phe/Val dehydrogenases family.</text>
</comment>
<reference evidence="7 8" key="1">
    <citation type="journal article" date="2016" name="Sci. Rep.">
        <title>Metabolic traits of an uncultured archaeal lineage -MSBL1- from brine pools of the Red Sea.</title>
        <authorList>
            <person name="Mwirichia R."/>
            <person name="Alam I."/>
            <person name="Rashid M."/>
            <person name="Vinu M."/>
            <person name="Ba-Alawi W."/>
            <person name="Anthony Kamau A."/>
            <person name="Kamanda Ngugi D."/>
            <person name="Goker M."/>
            <person name="Klenk H.P."/>
            <person name="Bajic V."/>
            <person name="Stingl U."/>
        </authorList>
    </citation>
    <scope>NUCLEOTIDE SEQUENCE [LARGE SCALE GENOMIC DNA]</scope>
    <source>
        <strain evidence="7">SCGC-AAA382M17</strain>
    </source>
</reference>
<dbReference type="Pfam" id="PF00208">
    <property type="entry name" value="ELFV_dehydrog"/>
    <property type="match status" value="1"/>
</dbReference>
<dbReference type="SMART" id="SM00839">
    <property type="entry name" value="ELFV_dehydrog"/>
    <property type="match status" value="1"/>
</dbReference>
<evidence type="ECO:0000313" key="7">
    <source>
        <dbReference type="EMBL" id="KXB08982.1"/>
    </source>
</evidence>
<keyword evidence="8" id="KW-1185">Reference proteome</keyword>
<dbReference type="InterPro" id="IPR033922">
    <property type="entry name" value="NAD_bind_Glu_DH"/>
</dbReference>
<evidence type="ECO:0000313" key="8">
    <source>
        <dbReference type="Proteomes" id="UP000070633"/>
    </source>
</evidence>
<name>A0ABR5TK32_9EURY</name>
<comment type="subunit">
    <text evidence="2">Homohexamer.</text>
</comment>
<dbReference type="InterPro" id="IPR046346">
    <property type="entry name" value="Aminoacid_DH-like_N_sf"/>
</dbReference>
<dbReference type="InterPro" id="IPR014362">
    <property type="entry name" value="Glu_DH"/>
</dbReference>
<evidence type="ECO:0000256" key="3">
    <source>
        <dbReference type="ARBA" id="ARBA00023002"/>
    </source>
</evidence>
<evidence type="ECO:0000259" key="6">
    <source>
        <dbReference type="SMART" id="SM00839"/>
    </source>
</evidence>
<evidence type="ECO:0000256" key="5">
    <source>
        <dbReference type="RuleBase" id="RU004417"/>
    </source>
</evidence>
<dbReference type="PIRSF" id="PIRSF000185">
    <property type="entry name" value="Glu_DH"/>
    <property type="match status" value="1"/>
</dbReference>
<protein>
    <recommendedName>
        <fullName evidence="4">Glutamate dehydrogenase</fullName>
    </recommendedName>
</protein>
<comment type="caution">
    <text evidence="7">The sequence shown here is derived from an EMBL/GenBank/DDBJ whole genome shotgun (WGS) entry which is preliminary data.</text>
</comment>
<gene>
    <name evidence="7" type="ORF">AKJ55_00050</name>
</gene>
<dbReference type="PANTHER" id="PTHR11606:SF13">
    <property type="entry name" value="GLUTAMATE DEHYDROGENASE 1, MITOCHONDRIAL"/>
    <property type="match status" value="1"/>
</dbReference>
<dbReference type="Pfam" id="PF02812">
    <property type="entry name" value="ELFV_dehydrog_N"/>
    <property type="match status" value="1"/>
</dbReference>
<dbReference type="Gene3D" id="3.40.50.720">
    <property type="entry name" value="NAD(P)-binding Rossmann-like Domain"/>
    <property type="match status" value="1"/>
</dbReference>
<accession>A0ABR5TK32</accession>
<keyword evidence="3 4" id="KW-0560">Oxidoreductase</keyword>
<dbReference type="SUPFAM" id="SSF53223">
    <property type="entry name" value="Aminoacid dehydrogenase-like, N-terminal domain"/>
    <property type="match status" value="1"/>
</dbReference>
<dbReference type="PRINTS" id="PR00082">
    <property type="entry name" value="GLFDHDRGNASE"/>
</dbReference>
<dbReference type="SUPFAM" id="SSF51735">
    <property type="entry name" value="NAD(P)-binding Rossmann-fold domains"/>
    <property type="match status" value="1"/>
</dbReference>
<feature type="domain" description="Glutamate/phenylalanine/leucine/valine/L-tryptophan dehydrogenase C-terminal" evidence="6">
    <location>
        <begin position="164"/>
        <end position="397"/>
    </location>
</feature>
<dbReference type="InterPro" id="IPR006097">
    <property type="entry name" value="Glu/Leu/Phe/Val/Trp_DH_dimer"/>
</dbReference>
<dbReference type="InterPro" id="IPR006096">
    <property type="entry name" value="Glu/Leu/Phe/Val/Trp_DH_C"/>
</dbReference>
<organism evidence="7 8">
    <name type="scientific">candidate division MSBL1 archaeon SCGC-AAA382M17</name>
    <dbReference type="NCBI Taxonomy" id="1698284"/>
    <lineage>
        <taxon>Archaea</taxon>
        <taxon>Methanobacteriati</taxon>
        <taxon>Methanobacteriota</taxon>
        <taxon>candidate division MSBL1</taxon>
    </lineage>
</organism>
<evidence type="ECO:0000256" key="4">
    <source>
        <dbReference type="PIRNR" id="PIRNR000185"/>
    </source>
</evidence>
<dbReference type="CDD" id="cd01076">
    <property type="entry name" value="NAD_bind_1_Glu_DH"/>
    <property type="match status" value="1"/>
</dbReference>
<evidence type="ECO:0000256" key="1">
    <source>
        <dbReference type="ARBA" id="ARBA00006382"/>
    </source>
</evidence>
<evidence type="ECO:0000256" key="2">
    <source>
        <dbReference type="ARBA" id="ARBA00011643"/>
    </source>
</evidence>
<dbReference type="Gene3D" id="3.40.50.10860">
    <property type="entry name" value="Leucine Dehydrogenase, chain A, domain 1"/>
    <property type="match status" value="1"/>
</dbReference>
<dbReference type="PANTHER" id="PTHR11606">
    <property type="entry name" value="GLUTAMATE DEHYDROGENASE"/>
    <property type="match status" value="1"/>
</dbReference>
<dbReference type="Proteomes" id="UP000070633">
    <property type="component" value="Unassembled WGS sequence"/>
</dbReference>
<sequence length="399" mass="43059">MLLDDEIIGLANLSDRAHAILKNPDRQIKFQLRKHTPKGKIVDCYLVYHSTARGPPCKGGIRMSEGVSLEETTRLAEIMTYKNSLMGLPFGGGKGGIQTSSSLLPELKETVISGYAHEIREELYSGAYVPAPDLGTGPRQMADIFDVTHIRSTVTGKPVGIGGIPGRKEATGFGIKEATGIATRNILNTEVSDLTVAVQGFGNVGAWTSKFLEEEGAKIVSISTAEGAIYDEDGIDISKCFESRKHLGDKCTLECENAEKIELGSELLLDVDILIPAATGGVITKEVAEDLQAGLVVEGANAPTTNQGDRVLRERDIPVVPDILANAGGVVASYAEWRGAKSGSKTKKRETYQVIRENIHEAFDEVLDISTNIEIPLRKAAMVASARRLRETMKGRGWI</sequence>
<dbReference type="InterPro" id="IPR006095">
    <property type="entry name" value="Glu/Leu/Phe/Val/Trp_DH"/>
</dbReference>